<sequence length="2009" mass="220078">MATSRRQLHAPGLPGTDSDPKQTSHRSVTVQKIATLSARLTGPSTAASAARSNRCLVLAQLWSQCASPTPYTSSVATGAIVDLVLKDALDWSEAVQGCENAMATCQGQALANLTHALTRLFVIAAEVSSSLASKKNAAPSGAVFASKNNRHPFIALVTLKPQAETLLFAAMDTILDHRPDSASYCIAALDILAPFLDFCMLDRHERRGTVSSSAILWISRTLNANLLDNDLEPFVIHLLDYLYSVPSRSPLDRTQQCASLQSILRTLVGLYCLPSTQLSLSITYKEALGGRLLLILLSWMADMRRFSLATLPLMQTIQQLFRDRKGYTAPRLDFDTLWPLLSFLLMNSPTVDEQCIIVDWMYATLTTTQEFVDAMIANLAFLPIFQVMGETHSDATSKKCSEMLQRLETIPRTTEARPQPGNERLHTSGVAAMIQAEVANLRQGWSSPVEEENGTLFSLGDDDTLASLVLTTFMFHPDESKRINAILQQAQVEEGRLVTFVLFIYVLRVDPSPLVKLQLLQEAIPSLVSSKDETVTAKILRTILTLIHGVPNAPTGTKIKSTHMGAVGVRILFLIWKRQPRVWKTLRHVIHEWVDGRPRLFKTPVKGDPEYDMEVAILTTIRDICALDAAGYAEVLIPFLASLLGSVELYASSICTIIETMNLTVEANVVEPRAGMSLLSPMDHYLTPPWNVLLCHVAEHAMKTRHPGLLQEMCVFYGIVGSRSEDTQVFLDLREAILANYIQPLLSSEDPEVLTSALRALSHYSASEILSSLPTESPAAYIRCQIMDCQDVMVVDEYSLVLDKLVRYELLHMRRGLFKDAASKKASPDALSGARELDRLQSVLSVIAGNILQKWVSGDVNPGLRTGYALSGLLCSSVAEKKPESALSESDPAGAIKAQQGYRNMMTAIKDVTLTDHLVERISALEGWTSLFDDMWVPNDDAQILTIAETLVADLYKKITEGYVPAHCANALFAITGITLSLHRHSHPASTVQSSILAKHLLQNYVRPETLSDVGGSDEVQFAVLVSLSFITPLAAVDEKLVAEVLAVFTDRLSADIAAPGSSSDLSNWSSFAAGWAFCNLLAGLVDSPTKTAELNEICHQTLDQLVAVFDSDAASFALTLGIMIAFPRLSVAISSSSSQRSRDGTLSMEAEAVQRIKIMATTCLDAFVIDQQKVLNPQALARLLGAPWVIAFSDATETSLEERKADTDLLDRVLLAATSRRDLQSQLVHFTVPFCHLIHINLDVRNPTSSEISLFTGRIHSLVNLIRITPTAAARHTAVVALGSLFGINWCQGPMVTSVGSHGLFSYLTSSTNPAAMASVTNLALTTLTELAGLSISIAAAGSGDAAPGTFAFVVPGYNAPSPKAMLMIQDLKAGRLASVVLGHVACLVHRLGQVDSGKVIGTSSEPKDYSRLAVSTSWLRGLWDALWEQLQMGTVQRAQKSYAASLELLLYTVYSLPTPLPAINWFPLLTQLVTMEPRLMALAIRVAFKHATTSTSLMEFLIMTLSNFQAHRKDSVVIEDDSEGAQSVEELLVGEEGLGRILTLGGLPLLDVQSDQVQAELDKVRGLDGLAKRVTLPNSRVVDLVERLIKALFFNLDGTQRTDQDPEIEVLQLVFLDTLSNHMRQHRQGEKATQGNKAVSAASTLTDHAKELLGELRSIILRVFYQVFFEQTMTAQRVLRRLADLSLMSISHLDAAHMDSSVSGQDQPDTGARVFKEAIGIASLYRSGYLTSQQEGRLMQVAQSALLIVSSLSGDSPYTSLNRKLAESAISVLLYAMDASAGMDSAVMTGAQQRKRNSQRMTWLQRILDLLVLLSSQREIFRHGLTLLLGGAALLWWEDKGKPASRHQDVDPEDPVAAMRTAPRDDAQANFMALTDDHELQLLQLQQGDGHTTERMDYNILEDDRFEMWHQRFVQSVSLYDSGLGSDDNSALQGRRWSVSSRLGLLLPDIIMNLRGVGSSVGDSQIASRLLGLMLDPHVEASEKQTLIVLLRRMEELVPATQSWVLR</sequence>
<reference evidence="3" key="1">
    <citation type="submission" date="2021-07" db="EMBL/GenBank/DDBJ databases">
        <title>Draft genome of Mortierella alpina, strain LL118, isolated from an aspen leaf litter sample.</title>
        <authorList>
            <person name="Yang S."/>
            <person name="Vinatzer B.A."/>
        </authorList>
    </citation>
    <scope>NUCLEOTIDE SEQUENCE</scope>
    <source>
        <strain evidence="3">LL118</strain>
    </source>
</reference>
<dbReference type="Proteomes" id="UP000717515">
    <property type="component" value="Unassembled WGS sequence"/>
</dbReference>
<protein>
    <recommendedName>
        <fullName evidence="2">DUF3730 domain-containing protein</fullName>
    </recommendedName>
</protein>
<dbReference type="Pfam" id="PF12530">
    <property type="entry name" value="DUF3730"/>
    <property type="match status" value="1"/>
</dbReference>
<dbReference type="SUPFAM" id="SSF48371">
    <property type="entry name" value="ARM repeat"/>
    <property type="match status" value="1"/>
</dbReference>
<dbReference type="InterPro" id="IPR022542">
    <property type="entry name" value="FOCAD/RST1_DUF3730"/>
</dbReference>
<feature type="domain" description="DUF3730" evidence="2">
    <location>
        <begin position="502"/>
        <end position="738"/>
    </location>
</feature>
<organism evidence="3 4">
    <name type="scientific">Mortierella alpina</name>
    <name type="common">Oleaginous fungus</name>
    <name type="synonym">Mortierella renispora</name>
    <dbReference type="NCBI Taxonomy" id="64518"/>
    <lineage>
        <taxon>Eukaryota</taxon>
        <taxon>Fungi</taxon>
        <taxon>Fungi incertae sedis</taxon>
        <taxon>Mucoromycota</taxon>
        <taxon>Mortierellomycotina</taxon>
        <taxon>Mortierellomycetes</taxon>
        <taxon>Mortierellales</taxon>
        <taxon>Mortierellaceae</taxon>
        <taxon>Mortierella</taxon>
    </lineage>
</organism>
<evidence type="ECO:0000259" key="2">
    <source>
        <dbReference type="Pfam" id="PF12530"/>
    </source>
</evidence>
<comment type="caution">
    <text evidence="3">The sequence shown here is derived from an EMBL/GenBank/DDBJ whole genome shotgun (WGS) entry which is preliminary data.</text>
</comment>
<dbReference type="EMBL" id="JAIFTL010000135">
    <property type="protein sequence ID" value="KAG9322671.1"/>
    <property type="molecule type" value="Genomic_DNA"/>
</dbReference>
<evidence type="ECO:0000313" key="4">
    <source>
        <dbReference type="Proteomes" id="UP000717515"/>
    </source>
</evidence>
<dbReference type="InterPro" id="IPR016024">
    <property type="entry name" value="ARM-type_fold"/>
</dbReference>
<accession>A0A9P8CXR5</accession>
<name>A0A9P8CXR5_MORAP</name>
<proteinExistence type="predicted"/>
<gene>
    <name evidence="3" type="ORF">KVV02_007938</name>
</gene>
<evidence type="ECO:0000313" key="3">
    <source>
        <dbReference type="EMBL" id="KAG9322671.1"/>
    </source>
</evidence>
<feature type="region of interest" description="Disordered" evidence="1">
    <location>
        <begin position="1"/>
        <end position="27"/>
    </location>
</feature>
<evidence type="ECO:0000256" key="1">
    <source>
        <dbReference type="SAM" id="MobiDB-lite"/>
    </source>
</evidence>